<dbReference type="FunFam" id="2.30.29.30:FF:000281">
    <property type="entry name" value="Actin associated protein"/>
    <property type="match status" value="1"/>
</dbReference>
<evidence type="ECO:0000256" key="1">
    <source>
        <dbReference type="ARBA" id="ARBA00022553"/>
    </source>
</evidence>
<dbReference type="CDD" id="cd01205">
    <property type="entry name" value="EVH1_WASP-like"/>
    <property type="match status" value="1"/>
</dbReference>
<feature type="domain" description="WH1" evidence="2">
    <location>
        <begin position="17"/>
        <end position="129"/>
    </location>
</feature>
<dbReference type="InterPro" id="IPR033927">
    <property type="entry name" value="WASPfam_EVH1"/>
</dbReference>
<dbReference type="STRING" id="1160509.A0A3N4I4V3"/>
<dbReference type="SMART" id="SM00461">
    <property type="entry name" value="WH1"/>
    <property type="match status" value="1"/>
</dbReference>
<organism evidence="3 4">
    <name type="scientific">Ascobolus immersus RN42</name>
    <dbReference type="NCBI Taxonomy" id="1160509"/>
    <lineage>
        <taxon>Eukaryota</taxon>
        <taxon>Fungi</taxon>
        <taxon>Dikarya</taxon>
        <taxon>Ascomycota</taxon>
        <taxon>Pezizomycotina</taxon>
        <taxon>Pezizomycetes</taxon>
        <taxon>Pezizales</taxon>
        <taxon>Ascobolaceae</taxon>
        <taxon>Ascobolus</taxon>
    </lineage>
</organism>
<dbReference type="GO" id="GO:0045010">
    <property type="term" value="P:actin nucleation"/>
    <property type="evidence" value="ECO:0007669"/>
    <property type="project" value="UniProtKB-ARBA"/>
</dbReference>
<dbReference type="OrthoDB" id="8963340at2759"/>
<accession>A0A3N4I4V3</accession>
<gene>
    <name evidence="3" type="ORF">BJ508DRAFT_326688</name>
</gene>
<keyword evidence="1" id="KW-0597">Phosphoprotein</keyword>
<dbReference type="Proteomes" id="UP000275078">
    <property type="component" value="Unassembled WGS sequence"/>
</dbReference>
<dbReference type="Pfam" id="PF00568">
    <property type="entry name" value="WH1"/>
    <property type="match status" value="1"/>
</dbReference>
<evidence type="ECO:0000313" key="4">
    <source>
        <dbReference type="Proteomes" id="UP000275078"/>
    </source>
</evidence>
<evidence type="ECO:0000259" key="2">
    <source>
        <dbReference type="PROSITE" id="PS50229"/>
    </source>
</evidence>
<dbReference type="Gene3D" id="2.30.29.30">
    <property type="entry name" value="Pleckstrin-homology domain (PH domain)/Phosphotyrosine-binding domain (PTB)"/>
    <property type="match status" value="1"/>
</dbReference>
<dbReference type="GO" id="GO:0003779">
    <property type="term" value="F:actin binding"/>
    <property type="evidence" value="ECO:0007669"/>
    <property type="project" value="UniProtKB-ARBA"/>
</dbReference>
<reference evidence="3 4" key="1">
    <citation type="journal article" date="2018" name="Nat. Ecol. Evol.">
        <title>Pezizomycetes genomes reveal the molecular basis of ectomycorrhizal truffle lifestyle.</title>
        <authorList>
            <person name="Murat C."/>
            <person name="Payen T."/>
            <person name="Noel B."/>
            <person name="Kuo A."/>
            <person name="Morin E."/>
            <person name="Chen J."/>
            <person name="Kohler A."/>
            <person name="Krizsan K."/>
            <person name="Balestrini R."/>
            <person name="Da Silva C."/>
            <person name="Montanini B."/>
            <person name="Hainaut M."/>
            <person name="Levati E."/>
            <person name="Barry K.W."/>
            <person name="Belfiori B."/>
            <person name="Cichocki N."/>
            <person name="Clum A."/>
            <person name="Dockter R.B."/>
            <person name="Fauchery L."/>
            <person name="Guy J."/>
            <person name="Iotti M."/>
            <person name="Le Tacon F."/>
            <person name="Lindquist E.A."/>
            <person name="Lipzen A."/>
            <person name="Malagnac F."/>
            <person name="Mello A."/>
            <person name="Molinier V."/>
            <person name="Miyauchi S."/>
            <person name="Poulain J."/>
            <person name="Riccioni C."/>
            <person name="Rubini A."/>
            <person name="Sitrit Y."/>
            <person name="Splivallo R."/>
            <person name="Traeger S."/>
            <person name="Wang M."/>
            <person name="Zifcakova L."/>
            <person name="Wipf D."/>
            <person name="Zambonelli A."/>
            <person name="Paolocci F."/>
            <person name="Nowrousian M."/>
            <person name="Ottonello S."/>
            <person name="Baldrian P."/>
            <person name="Spatafora J.W."/>
            <person name="Henrissat B."/>
            <person name="Nagy L.G."/>
            <person name="Aury J.M."/>
            <person name="Wincker P."/>
            <person name="Grigoriev I.V."/>
            <person name="Bonfante P."/>
            <person name="Martin F.M."/>
        </authorList>
    </citation>
    <scope>NUCLEOTIDE SEQUENCE [LARGE SCALE GENOMIC DNA]</scope>
    <source>
        <strain evidence="3 4">RN42</strain>
    </source>
</reference>
<dbReference type="InterPro" id="IPR000697">
    <property type="entry name" value="WH1/EVH1_dom"/>
</dbReference>
<evidence type="ECO:0000313" key="3">
    <source>
        <dbReference type="EMBL" id="RPA81079.1"/>
    </source>
</evidence>
<dbReference type="EMBL" id="ML119682">
    <property type="protein sequence ID" value="RPA81079.1"/>
    <property type="molecule type" value="Genomic_DNA"/>
</dbReference>
<keyword evidence="4" id="KW-1185">Reference proteome</keyword>
<dbReference type="GO" id="GO:0071933">
    <property type="term" value="F:Arp2/3 complex binding"/>
    <property type="evidence" value="ECO:0007669"/>
    <property type="project" value="UniProtKB-ARBA"/>
</dbReference>
<dbReference type="AlphaFoldDB" id="A0A3N4I4V3"/>
<name>A0A3N4I4V3_ASCIM</name>
<protein>
    <submittedName>
        <fullName evidence="3">PH domain-like protein</fullName>
    </submittedName>
</protein>
<dbReference type="InterPro" id="IPR011993">
    <property type="entry name" value="PH-like_dom_sf"/>
</dbReference>
<sequence length="129" mass="14636">MPSLLTKEDKLHVKRVLPSSSNHIITGAIARLYISYPDPSRWTFTGISGALVLVEDTVAKAHFLKIVDISPSNLGVLWDIECYKGFKYVHDRTYFHSFEMEECMGGFSFADSKEAGNFFKKVEGTLRKR</sequence>
<dbReference type="GO" id="GO:0030479">
    <property type="term" value="C:actin cortical patch"/>
    <property type="evidence" value="ECO:0007669"/>
    <property type="project" value="UniProtKB-ARBA"/>
</dbReference>
<proteinExistence type="predicted"/>
<dbReference type="SUPFAM" id="SSF50729">
    <property type="entry name" value="PH domain-like"/>
    <property type="match status" value="1"/>
</dbReference>
<dbReference type="PROSITE" id="PS50229">
    <property type="entry name" value="WH1"/>
    <property type="match status" value="1"/>
</dbReference>